<evidence type="ECO:0000313" key="2">
    <source>
        <dbReference type="Proteomes" id="UP001303520"/>
    </source>
</evidence>
<name>A0AA96HEN0_9CAUD</name>
<sequence length="108" mass="12024">MITYSTNNSGGGWWLDDEDWKALEAAGWKVDWYADDVRNAYYGANGRWLGALATTAHREGLDMDEAIEEWERVTGQDAEDEGCSCCGAPHSFYEAPLVGELIDGKELE</sequence>
<organism evidence="1 2">
    <name type="scientific">Arthrobacter phage CallinAllBarbz</name>
    <dbReference type="NCBI Taxonomy" id="3077790"/>
    <lineage>
        <taxon>Viruses</taxon>
        <taxon>Duplodnaviria</taxon>
        <taxon>Heunggongvirae</taxon>
        <taxon>Uroviricota</taxon>
        <taxon>Caudoviricetes</taxon>
        <taxon>Casidaviridae</taxon>
        <taxon>Baileybluvirus</taxon>
        <taxon>Baileybluvirus callinallbarbz</taxon>
    </lineage>
</organism>
<accession>A0AA96HEN0</accession>
<reference evidence="2" key="1">
    <citation type="submission" date="2024-05" db="EMBL/GenBank/DDBJ databases">
        <authorList>
            <person name="Garin V.P."/>
            <person name="Arshad I."/>
            <person name="Mak A."/>
            <person name="Orr M.A."/>
            <person name="Cho C."/>
            <person name="Kyla G.P."/>
            <person name="Liu J."/>
            <person name="Peri J.N."/>
            <person name="Esherick S.A."/>
            <person name="Shera S."/>
            <person name="Suani E."/>
            <person name="Faulkner C."/>
            <person name="Bonthala P."/>
            <person name="Wong M.A."/>
            <person name="Yao J."/>
            <person name="Santaolaya C."/>
            <person name="Santos E.A."/>
            <person name="Qin K."/>
            <person name="Yang E."/>
            <person name="Shao S.B."/>
            <person name="Moore J.P."/>
            <person name="Mathkour Y.H."/>
            <person name="Gallagher H.R."/>
            <person name="White L.T."/>
            <person name="Givan S.V."/>
            <person name="Chan R.W."/>
            <person name="Infante A."/>
            <person name="Anand S."/>
            <person name="Almeida T.I."/>
            <person name="De G.A."/>
            <person name="Trinh U.L."/>
            <person name="Bhatt K."/>
            <person name="Sanoyca A.J."/>
            <person name="Chong T."/>
            <person name="Liu R."/>
            <person name="Liang E."/>
            <person name="Castellanos S."/>
            <person name="Chang A.P."/>
            <person name="Stephenson J.C."/>
            <person name="Zorawik M."/>
            <person name="Garza D.R."/>
            <person name="Reddi K."/>
            <person name="Bouklas T."/>
            <person name="Freise A.C."/>
            <person name="Klyczek K."/>
            <person name="Ko C."/>
            <person name="Russell D.A."/>
            <person name="Jacobs-Sera D."/>
            <person name="Hatfull G.F."/>
        </authorList>
    </citation>
    <scope>NUCLEOTIDE SEQUENCE [LARGE SCALE GENOMIC DNA]</scope>
</reference>
<proteinExistence type="predicted"/>
<dbReference type="Proteomes" id="UP001303520">
    <property type="component" value="Segment"/>
</dbReference>
<gene>
    <name evidence="1" type="primary">55</name>
    <name evidence="1" type="ORF">SEA_CALLINALLBARBZ_55</name>
</gene>
<evidence type="ECO:0000313" key="1">
    <source>
        <dbReference type="EMBL" id="WNN93705.1"/>
    </source>
</evidence>
<dbReference type="EMBL" id="OR553891">
    <property type="protein sequence ID" value="WNN93705.1"/>
    <property type="molecule type" value="Genomic_DNA"/>
</dbReference>
<protein>
    <submittedName>
        <fullName evidence="1">Uncharacterized protein</fullName>
    </submittedName>
</protein>
<keyword evidence="2" id="KW-1185">Reference proteome</keyword>